<dbReference type="EMBL" id="BRPK01000009">
    <property type="protein sequence ID" value="GLB41166.1"/>
    <property type="molecule type" value="Genomic_DNA"/>
</dbReference>
<gene>
    <name evidence="2" type="ORF">LshimejAT787_0903810</name>
</gene>
<dbReference type="Proteomes" id="UP001063166">
    <property type="component" value="Unassembled WGS sequence"/>
</dbReference>
<keyword evidence="1" id="KW-1133">Transmembrane helix</keyword>
<feature type="transmembrane region" description="Helical" evidence="1">
    <location>
        <begin position="91"/>
        <end position="113"/>
    </location>
</feature>
<comment type="caution">
    <text evidence="2">The sequence shown here is derived from an EMBL/GenBank/DDBJ whole genome shotgun (WGS) entry which is preliminary data.</text>
</comment>
<accession>A0A9P3PSZ9</accession>
<organism evidence="2 3">
    <name type="scientific">Lyophyllum shimeji</name>
    <name type="common">Hon-shimeji</name>
    <name type="synonym">Tricholoma shimeji</name>
    <dbReference type="NCBI Taxonomy" id="47721"/>
    <lineage>
        <taxon>Eukaryota</taxon>
        <taxon>Fungi</taxon>
        <taxon>Dikarya</taxon>
        <taxon>Basidiomycota</taxon>
        <taxon>Agaricomycotina</taxon>
        <taxon>Agaricomycetes</taxon>
        <taxon>Agaricomycetidae</taxon>
        <taxon>Agaricales</taxon>
        <taxon>Tricholomatineae</taxon>
        <taxon>Lyophyllaceae</taxon>
        <taxon>Lyophyllum</taxon>
    </lineage>
</organism>
<evidence type="ECO:0000313" key="3">
    <source>
        <dbReference type="Proteomes" id="UP001063166"/>
    </source>
</evidence>
<keyword evidence="3" id="KW-1185">Reference proteome</keyword>
<keyword evidence="1" id="KW-0812">Transmembrane</keyword>
<dbReference type="OrthoDB" id="2564984at2759"/>
<sequence>MPAESIATMVYTTAEPNTMTSLQATLPPYPDSNGQLSSHPAQPKVQEPHVTVYVAPPPQLAISHAAQIGDRYRAEMYAQCAQGNHAWTKKYGVCGIITGVMLFPVGLICLFMDSHRQCTRCGEVKK</sequence>
<reference evidence="2" key="1">
    <citation type="submission" date="2022-07" db="EMBL/GenBank/DDBJ databases">
        <title>The genome of Lyophyllum shimeji provides insight into the initial evolution of ectomycorrhizal fungal genome.</title>
        <authorList>
            <person name="Kobayashi Y."/>
            <person name="Shibata T."/>
            <person name="Hirakawa H."/>
            <person name="Shigenobu S."/>
            <person name="Nishiyama T."/>
            <person name="Yamada A."/>
            <person name="Hasebe M."/>
            <person name="Kawaguchi M."/>
        </authorList>
    </citation>
    <scope>NUCLEOTIDE SEQUENCE</scope>
    <source>
        <strain evidence="2">AT787</strain>
    </source>
</reference>
<protein>
    <submittedName>
        <fullName evidence="2">Uncharacterized conserved protein (DUF2367)</fullName>
    </submittedName>
</protein>
<proteinExistence type="predicted"/>
<keyword evidence="1" id="KW-0472">Membrane</keyword>
<name>A0A9P3PSZ9_LYOSH</name>
<evidence type="ECO:0000256" key="1">
    <source>
        <dbReference type="SAM" id="Phobius"/>
    </source>
</evidence>
<dbReference type="AlphaFoldDB" id="A0A9P3PSZ9"/>
<evidence type="ECO:0000313" key="2">
    <source>
        <dbReference type="EMBL" id="GLB41166.1"/>
    </source>
</evidence>